<dbReference type="EMBL" id="GGEC01087628">
    <property type="protein sequence ID" value="MBX68112.1"/>
    <property type="molecule type" value="Transcribed_RNA"/>
</dbReference>
<protein>
    <submittedName>
        <fullName evidence="1">Uncharacterized protein</fullName>
    </submittedName>
</protein>
<organism evidence="1">
    <name type="scientific">Rhizophora mucronata</name>
    <name type="common">Asiatic mangrove</name>
    <dbReference type="NCBI Taxonomy" id="61149"/>
    <lineage>
        <taxon>Eukaryota</taxon>
        <taxon>Viridiplantae</taxon>
        <taxon>Streptophyta</taxon>
        <taxon>Embryophyta</taxon>
        <taxon>Tracheophyta</taxon>
        <taxon>Spermatophyta</taxon>
        <taxon>Magnoliopsida</taxon>
        <taxon>eudicotyledons</taxon>
        <taxon>Gunneridae</taxon>
        <taxon>Pentapetalae</taxon>
        <taxon>rosids</taxon>
        <taxon>fabids</taxon>
        <taxon>Malpighiales</taxon>
        <taxon>Rhizophoraceae</taxon>
        <taxon>Rhizophora</taxon>
    </lineage>
</organism>
<reference evidence="1" key="1">
    <citation type="submission" date="2018-02" db="EMBL/GenBank/DDBJ databases">
        <title>Rhizophora mucronata_Transcriptome.</title>
        <authorList>
            <person name="Meera S.P."/>
            <person name="Sreeshan A."/>
            <person name="Augustine A."/>
        </authorList>
    </citation>
    <scope>NUCLEOTIDE SEQUENCE</scope>
    <source>
        <tissue evidence="1">Leaf</tissue>
    </source>
</reference>
<name>A0A2P2QM79_RHIMU</name>
<accession>A0A2P2QM79</accession>
<proteinExistence type="predicted"/>
<evidence type="ECO:0000313" key="1">
    <source>
        <dbReference type="EMBL" id="MBX68112.1"/>
    </source>
</evidence>
<sequence>MSHKASRRDAKAFYREWVFWALLLRVIRELGCRGLLNAVGLFQVLRVHLQVKKRKSWFVVVGNEIVKPIPWLMKWSKTGFLHQMWRVKMTVMCAHPTYKDSKIVR</sequence>
<dbReference type="AlphaFoldDB" id="A0A2P2QM79"/>